<organism evidence="1">
    <name type="scientific">viral metagenome</name>
    <dbReference type="NCBI Taxonomy" id="1070528"/>
    <lineage>
        <taxon>unclassified sequences</taxon>
        <taxon>metagenomes</taxon>
        <taxon>organismal metagenomes</taxon>
    </lineage>
</organism>
<evidence type="ECO:0000313" key="1">
    <source>
        <dbReference type="EMBL" id="QHT14428.1"/>
    </source>
</evidence>
<dbReference type="EMBL" id="MN739582">
    <property type="protein sequence ID" value="QHT14428.1"/>
    <property type="molecule type" value="Genomic_DNA"/>
</dbReference>
<dbReference type="AlphaFoldDB" id="A0A6C0DC08"/>
<protein>
    <submittedName>
        <fullName evidence="1">Uncharacterized protein</fullName>
    </submittedName>
</protein>
<sequence>MDQTALLLEAIQKSNEMNKALHDAMIQQMELLKEISQTLKTISSKLVVNGGWGGLEVCPTRL</sequence>
<accession>A0A6C0DC08</accession>
<name>A0A6C0DC08_9ZZZZ</name>
<proteinExistence type="predicted"/>
<reference evidence="1" key="1">
    <citation type="journal article" date="2020" name="Nature">
        <title>Giant virus diversity and host interactions through global metagenomics.</title>
        <authorList>
            <person name="Schulz F."/>
            <person name="Roux S."/>
            <person name="Paez-Espino D."/>
            <person name="Jungbluth S."/>
            <person name="Walsh D.A."/>
            <person name="Denef V.J."/>
            <person name="McMahon K.D."/>
            <person name="Konstantinidis K.T."/>
            <person name="Eloe-Fadrosh E.A."/>
            <person name="Kyrpides N.C."/>
            <person name="Woyke T."/>
        </authorList>
    </citation>
    <scope>NUCLEOTIDE SEQUENCE</scope>
    <source>
        <strain evidence="1">GVMAG-M-3300023174-137</strain>
    </source>
</reference>